<dbReference type="SUPFAM" id="SSF53383">
    <property type="entry name" value="PLP-dependent transferases"/>
    <property type="match status" value="1"/>
</dbReference>
<evidence type="ECO:0000256" key="1">
    <source>
        <dbReference type="ARBA" id="ARBA00005011"/>
    </source>
</evidence>
<evidence type="ECO:0000313" key="11">
    <source>
        <dbReference type="EMBL" id="KMS70930.1"/>
    </source>
</evidence>
<dbReference type="InterPro" id="IPR015421">
    <property type="entry name" value="PyrdxlP-dep_Trfase_major"/>
</dbReference>
<accession>A0A0J8BZP1</accession>
<keyword evidence="5" id="KW-0028">Amino-acid biosynthesis</keyword>
<gene>
    <name evidence="11" type="ORF">ACM01_29340</name>
</gene>
<comment type="pathway">
    <text evidence="1">Amino-acid biosynthesis; L-histidine biosynthesis; L-histidine from 5-phospho-alpha-D-ribose 1-diphosphate: step 7/9.</text>
</comment>
<dbReference type="InterPro" id="IPR050106">
    <property type="entry name" value="HistidinolP_aminotransfase"/>
</dbReference>
<evidence type="ECO:0000256" key="6">
    <source>
        <dbReference type="ARBA" id="ARBA00022679"/>
    </source>
</evidence>
<dbReference type="PANTHER" id="PTHR43643:SF6">
    <property type="entry name" value="HISTIDINOL-PHOSPHATE AMINOTRANSFERASE"/>
    <property type="match status" value="1"/>
</dbReference>
<evidence type="ECO:0000256" key="5">
    <source>
        <dbReference type="ARBA" id="ARBA00022605"/>
    </source>
</evidence>
<keyword evidence="7" id="KW-0663">Pyridoxal phosphate</keyword>
<evidence type="ECO:0000256" key="4">
    <source>
        <dbReference type="ARBA" id="ARBA00022576"/>
    </source>
</evidence>
<evidence type="ECO:0000313" key="12">
    <source>
        <dbReference type="Proteomes" id="UP000037432"/>
    </source>
</evidence>
<feature type="domain" description="Aminotransferase class I/classII large" evidence="10">
    <location>
        <begin position="30"/>
        <end position="237"/>
    </location>
</feature>
<dbReference type="GO" id="GO:0000105">
    <property type="term" value="P:L-histidine biosynthetic process"/>
    <property type="evidence" value="ECO:0007669"/>
    <property type="project" value="UniProtKB-KW"/>
</dbReference>
<comment type="similarity">
    <text evidence="2">Belongs to the class-II pyridoxal-phosphate-dependent aminotransferase family. Histidinol-phosphate aminotransferase subfamily.</text>
</comment>
<dbReference type="InterPro" id="IPR015424">
    <property type="entry name" value="PyrdxlP-dep_Trfase"/>
</dbReference>
<dbReference type="AlphaFoldDB" id="A0A0J8BZP1"/>
<sequence>MAWESTANILGLRLNRITADPGNLAEQDHRLLRAARESTGALIAVSVPNGPLGGVVSSDYIDELATVARDRGHILVLDSCYQAFHGPVAEQFARAGGSTIVVQSMSKSHGLAGARISILCGDPSLIDELDAGPLEHAVASTSVLATRMAIEYHDMFEEIWREIRLVRGRTMDRLREWGFDPVPSGGNFVSVPLGTEERAANCTARLIESGYRIKNLADVPSLAGYVRFAIADEQTNNAFLSVLRDVLPVPTDPSGGVLATESS</sequence>
<comment type="caution">
    <text evidence="11">The sequence shown here is derived from an EMBL/GenBank/DDBJ whole genome shotgun (WGS) entry which is preliminary data.</text>
</comment>
<evidence type="ECO:0000256" key="7">
    <source>
        <dbReference type="ARBA" id="ARBA00022898"/>
    </source>
</evidence>
<comment type="catalytic activity">
    <reaction evidence="9">
        <text>L-histidinol phosphate + 2-oxoglutarate = 3-(imidazol-4-yl)-2-oxopropyl phosphate + L-glutamate</text>
        <dbReference type="Rhea" id="RHEA:23744"/>
        <dbReference type="ChEBI" id="CHEBI:16810"/>
        <dbReference type="ChEBI" id="CHEBI:29985"/>
        <dbReference type="ChEBI" id="CHEBI:57766"/>
        <dbReference type="ChEBI" id="CHEBI:57980"/>
        <dbReference type="EC" id="2.6.1.9"/>
    </reaction>
</comment>
<dbReference type="EMBL" id="LFNT01000042">
    <property type="protein sequence ID" value="KMS70930.1"/>
    <property type="molecule type" value="Genomic_DNA"/>
</dbReference>
<dbReference type="EC" id="2.6.1.9" evidence="3"/>
<evidence type="ECO:0000256" key="9">
    <source>
        <dbReference type="ARBA" id="ARBA00047481"/>
    </source>
</evidence>
<dbReference type="PATRIC" id="fig|1938.3.peg.5602"/>
<dbReference type="InterPro" id="IPR004839">
    <property type="entry name" value="Aminotransferase_I/II_large"/>
</dbReference>
<dbReference type="Gene3D" id="3.90.1150.10">
    <property type="entry name" value="Aspartate Aminotransferase, domain 1"/>
    <property type="match status" value="1"/>
</dbReference>
<dbReference type="PANTHER" id="PTHR43643">
    <property type="entry name" value="HISTIDINOL-PHOSPHATE AMINOTRANSFERASE 2"/>
    <property type="match status" value="1"/>
</dbReference>
<keyword evidence="8" id="KW-0368">Histidine biosynthesis</keyword>
<dbReference type="GO" id="GO:0004400">
    <property type="term" value="F:histidinol-phosphate transaminase activity"/>
    <property type="evidence" value="ECO:0007669"/>
    <property type="project" value="UniProtKB-EC"/>
</dbReference>
<organism evidence="11 12">
    <name type="scientific">Streptomyces viridochromogenes</name>
    <dbReference type="NCBI Taxonomy" id="1938"/>
    <lineage>
        <taxon>Bacteria</taxon>
        <taxon>Bacillati</taxon>
        <taxon>Actinomycetota</taxon>
        <taxon>Actinomycetes</taxon>
        <taxon>Kitasatosporales</taxon>
        <taxon>Streptomycetaceae</taxon>
        <taxon>Streptomyces</taxon>
    </lineage>
</organism>
<name>A0A0J8BZP1_STRVR</name>
<evidence type="ECO:0000259" key="10">
    <source>
        <dbReference type="Pfam" id="PF00155"/>
    </source>
</evidence>
<dbReference type="Proteomes" id="UP000037432">
    <property type="component" value="Unassembled WGS sequence"/>
</dbReference>
<keyword evidence="4" id="KW-0032">Aminotransferase</keyword>
<reference evidence="11 12" key="1">
    <citation type="submission" date="2015-06" db="EMBL/GenBank/DDBJ databases">
        <authorList>
            <person name="Ju K.-S."/>
            <person name="Doroghazi J.R."/>
            <person name="Metcalf W.W."/>
        </authorList>
    </citation>
    <scope>NUCLEOTIDE SEQUENCE [LARGE SCALE GENOMIC DNA]</scope>
    <source>
        <strain evidence="11 12">NRRL 3414</strain>
    </source>
</reference>
<evidence type="ECO:0000256" key="2">
    <source>
        <dbReference type="ARBA" id="ARBA00007970"/>
    </source>
</evidence>
<proteinExistence type="inferred from homology"/>
<keyword evidence="6" id="KW-0808">Transferase</keyword>
<protein>
    <recommendedName>
        <fullName evidence="3">histidinol-phosphate transaminase</fullName>
        <ecNumber evidence="3">2.6.1.9</ecNumber>
    </recommendedName>
</protein>
<dbReference type="Gene3D" id="3.40.640.10">
    <property type="entry name" value="Type I PLP-dependent aspartate aminotransferase-like (Major domain)"/>
    <property type="match status" value="1"/>
</dbReference>
<dbReference type="CDD" id="cd00609">
    <property type="entry name" value="AAT_like"/>
    <property type="match status" value="1"/>
</dbReference>
<dbReference type="InterPro" id="IPR015422">
    <property type="entry name" value="PyrdxlP-dep_Trfase_small"/>
</dbReference>
<evidence type="ECO:0000256" key="3">
    <source>
        <dbReference type="ARBA" id="ARBA00012748"/>
    </source>
</evidence>
<dbReference type="Pfam" id="PF00155">
    <property type="entry name" value="Aminotran_1_2"/>
    <property type="match status" value="1"/>
</dbReference>
<evidence type="ECO:0000256" key="8">
    <source>
        <dbReference type="ARBA" id="ARBA00023102"/>
    </source>
</evidence>
<dbReference type="GO" id="GO:0030170">
    <property type="term" value="F:pyridoxal phosphate binding"/>
    <property type="evidence" value="ECO:0007669"/>
    <property type="project" value="InterPro"/>
</dbReference>